<reference evidence="1" key="1">
    <citation type="submission" date="2020-05" db="EMBL/GenBank/DDBJ databases">
        <authorList>
            <person name="Chiriac C."/>
            <person name="Salcher M."/>
            <person name="Ghai R."/>
            <person name="Kavagutti S V."/>
        </authorList>
    </citation>
    <scope>NUCLEOTIDE SEQUENCE</scope>
</reference>
<dbReference type="InterPro" id="IPR008983">
    <property type="entry name" value="Tumour_necrosis_fac-like_dom"/>
</dbReference>
<protein>
    <submittedName>
        <fullName evidence="1">Unannotated protein</fullName>
    </submittedName>
</protein>
<sequence length="127" mass="13842">MLLNTTISQRQVSLVNGSKVKVGVSGTYNIAFSAQMLHTANAASTAEIWLRVNEIDVPLSNTVFTFAKKDDKYVAAWNFMVDLNANDFVQLIWYSTDATVQIAYSPDSAGPVRPAVPSLIMTVNQVG</sequence>
<evidence type="ECO:0000313" key="1">
    <source>
        <dbReference type="EMBL" id="CAB4549557.1"/>
    </source>
</evidence>
<gene>
    <name evidence="1" type="ORF">UFOPK1506_00356</name>
</gene>
<proteinExistence type="predicted"/>
<name>A0A6J6CE62_9ZZZZ</name>
<dbReference type="AlphaFoldDB" id="A0A6J6CE62"/>
<dbReference type="Gene3D" id="2.60.120.40">
    <property type="match status" value="1"/>
</dbReference>
<accession>A0A6J6CE62</accession>
<dbReference type="EMBL" id="CAEZSV010000043">
    <property type="protein sequence ID" value="CAB4549557.1"/>
    <property type="molecule type" value="Genomic_DNA"/>
</dbReference>
<organism evidence="1">
    <name type="scientific">freshwater metagenome</name>
    <dbReference type="NCBI Taxonomy" id="449393"/>
    <lineage>
        <taxon>unclassified sequences</taxon>
        <taxon>metagenomes</taxon>
        <taxon>ecological metagenomes</taxon>
    </lineage>
</organism>